<keyword evidence="10 15" id="KW-0460">Magnesium</keyword>
<evidence type="ECO:0000313" key="20">
    <source>
        <dbReference type="EMBL" id="MEE3719817.1"/>
    </source>
</evidence>
<dbReference type="InterPro" id="IPR020825">
    <property type="entry name" value="Phe-tRNA_synthase-like_B3/B4"/>
</dbReference>
<feature type="binding site" evidence="15">
    <location>
        <position position="489"/>
    </location>
    <ligand>
        <name>Mg(2+)</name>
        <dbReference type="ChEBI" id="CHEBI:18420"/>
        <note>shared with alpha subunit</note>
    </ligand>
</feature>
<dbReference type="CDD" id="cd00769">
    <property type="entry name" value="PheRS_beta_core"/>
    <property type="match status" value="1"/>
</dbReference>
<dbReference type="GO" id="GO:0006432">
    <property type="term" value="P:phenylalanyl-tRNA aminoacylation"/>
    <property type="evidence" value="ECO:0007669"/>
    <property type="project" value="UniProtKB-UniRule"/>
</dbReference>
<dbReference type="InterPro" id="IPR005147">
    <property type="entry name" value="tRNA_synthase_B5-dom"/>
</dbReference>
<accession>A0AAW9PZE2</accession>
<dbReference type="InterPro" id="IPR045060">
    <property type="entry name" value="Phe-tRNA-ligase_IIc_bsu"/>
</dbReference>
<dbReference type="InterPro" id="IPR002547">
    <property type="entry name" value="tRNA-bd_dom"/>
</dbReference>
<dbReference type="RefSeq" id="WP_330486254.1">
    <property type="nucleotide sequence ID" value="NZ_JAZBJZ010000175.1"/>
</dbReference>
<evidence type="ECO:0000256" key="12">
    <source>
        <dbReference type="ARBA" id="ARBA00022917"/>
    </source>
</evidence>
<comment type="subcellular location">
    <subcellularLocation>
        <location evidence="1 15">Cytoplasm</location>
    </subcellularLocation>
</comment>
<evidence type="ECO:0000256" key="1">
    <source>
        <dbReference type="ARBA" id="ARBA00004496"/>
    </source>
</evidence>
<dbReference type="PANTHER" id="PTHR10947:SF0">
    <property type="entry name" value="PHENYLALANINE--TRNA LIGASE BETA SUBUNIT"/>
    <property type="match status" value="1"/>
</dbReference>
<evidence type="ECO:0000256" key="13">
    <source>
        <dbReference type="ARBA" id="ARBA00023146"/>
    </source>
</evidence>
<evidence type="ECO:0000256" key="10">
    <source>
        <dbReference type="ARBA" id="ARBA00022842"/>
    </source>
</evidence>
<comment type="catalytic activity">
    <reaction evidence="14 15">
        <text>tRNA(Phe) + L-phenylalanine + ATP = L-phenylalanyl-tRNA(Phe) + AMP + diphosphate + H(+)</text>
        <dbReference type="Rhea" id="RHEA:19413"/>
        <dbReference type="Rhea" id="RHEA-COMP:9668"/>
        <dbReference type="Rhea" id="RHEA-COMP:9699"/>
        <dbReference type="ChEBI" id="CHEBI:15378"/>
        <dbReference type="ChEBI" id="CHEBI:30616"/>
        <dbReference type="ChEBI" id="CHEBI:33019"/>
        <dbReference type="ChEBI" id="CHEBI:58095"/>
        <dbReference type="ChEBI" id="CHEBI:78442"/>
        <dbReference type="ChEBI" id="CHEBI:78531"/>
        <dbReference type="ChEBI" id="CHEBI:456215"/>
        <dbReference type="EC" id="6.1.1.20"/>
    </reaction>
</comment>
<organism evidence="20 21">
    <name type="scientific">Tumidithrix elongata BACA0141</name>
    <dbReference type="NCBI Taxonomy" id="2716417"/>
    <lineage>
        <taxon>Bacteria</taxon>
        <taxon>Bacillati</taxon>
        <taxon>Cyanobacteriota</taxon>
        <taxon>Cyanophyceae</taxon>
        <taxon>Pseudanabaenales</taxon>
        <taxon>Pseudanabaenaceae</taxon>
        <taxon>Tumidithrix</taxon>
        <taxon>Tumidithrix elongata</taxon>
    </lineage>
</organism>
<keyword evidence="11 16" id="KW-0694">RNA-binding</keyword>
<dbReference type="Pfam" id="PF01588">
    <property type="entry name" value="tRNA_bind"/>
    <property type="match status" value="1"/>
</dbReference>
<comment type="cofactor">
    <cofactor evidence="15">
        <name>Mg(2+)</name>
        <dbReference type="ChEBI" id="CHEBI:18420"/>
    </cofactor>
    <text evidence="15">Binds 2 magnesium ions per tetramer.</text>
</comment>
<keyword evidence="5 16" id="KW-0820">tRNA-binding</keyword>
<dbReference type="Gene3D" id="2.40.50.140">
    <property type="entry name" value="Nucleic acid-binding proteins"/>
    <property type="match status" value="1"/>
</dbReference>
<evidence type="ECO:0000256" key="9">
    <source>
        <dbReference type="ARBA" id="ARBA00022840"/>
    </source>
</evidence>
<dbReference type="InterPro" id="IPR041616">
    <property type="entry name" value="PheRS_beta_core"/>
</dbReference>
<dbReference type="PROSITE" id="PS50886">
    <property type="entry name" value="TRBD"/>
    <property type="match status" value="1"/>
</dbReference>
<dbReference type="InterPro" id="IPR045864">
    <property type="entry name" value="aa-tRNA-synth_II/BPL/LPL"/>
</dbReference>
<name>A0AAW9PZE2_9CYAN</name>
<feature type="domain" description="FDX-ACB" evidence="18">
    <location>
        <begin position="722"/>
        <end position="815"/>
    </location>
</feature>
<keyword evidence="6 15" id="KW-0436">Ligase</keyword>
<gene>
    <name evidence="15 20" type="primary">pheT</name>
    <name evidence="20" type="ORF">V2H45_24040</name>
</gene>
<dbReference type="Pfam" id="PF17759">
    <property type="entry name" value="tRNA_synthFbeta"/>
    <property type="match status" value="1"/>
</dbReference>
<reference evidence="20" key="1">
    <citation type="submission" date="2024-01" db="EMBL/GenBank/DDBJ databases">
        <title>Bank of Algae and Cyanobacteria of the Azores (BACA) strain genomes.</title>
        <authorList>
            <person name="Luz R."/>
            <person name="Cordeiro R."/>
            <person name="Fonseca A."/>
            <person name="Goncalves V."/>
        </authorList>
    </citation>
    <scope>NUCLEOTIDE SEQUENCE</scope>
    <source>
        <strain evidence="20">BACA0141</strain>
    </source>
</reference>
<evidence type="ECO:0000259" key="19">
    <source>
        <dbReference type="PROSITE" id="PS51483"/>
    </source>
</evidence>
<keyword evidence="12 15" id="KW-0648">Protein biosynthesis</keyword>
<dbReference type="InterPro" id="IPR005121">
    <property type="entry name" value="Fdx_antiC-bd"/>
</dbReference>
<dbReference type="GO" id="GO:0000287">
    <property type="term" value="F:magnesium ion binding"/>
    <property type="evidence" value="ECO:0007669"/>
    <property type="project" value="UniProtKB-UniRule"/>
</dbReference>
<dbReference type="SUPFAM" id="SSF56037">
    <property type="entry name" value="PheT/TilS domain"/>
    <property type="match status" value="1"/>
</dbReference>
<feature type="binding site" evidence="15">
    <location>
        <position position="483"/>
    </location>
    <ligand>
        <name>Mg(2+)</name>
        <dbReference type="ChEBI" id="CHEBI:18420"/>
        <note>shared with alpha subunit</note>
    </ligand>
</feature>
<keyword evidence="21" id="KW-1185">Reference proteome</keyword>
<dbReference type="SUPFAM" id="SSF55681">
    <property type="entry name" value="Class II aaRS and biotin synthetases"/>
    <property type="match status" value="1"/>
</dbReference>
<dbReference type="InterPro" id="IPR005146">
    <property type="entry name" value="B3/B4_tRNA-bd"/>
</dbReference>
<evidence type="ECO:0000259" key="17">
    <source>
        <dbReference type="PROSITE" id="PS50886"/>
    </source>
</evidence>
<dbReference type="InterPro" id="IPR033714">
    <property type="entry name" value="tRNA_bind_bactPheRS"/>
</dbReference>
<evidence type="ECO:0000256" key="2">
    <source>
        <dbReference type="ARBA" id="ARBA00008653"/>
    </source>
</evidence>
<dbReference type="Gene3D" id="3.50.40.10">
    <property type="entry name" value="Phenylalanyl-trna Synthetase, Chain B, domain 3"/>
    <property type="match status" value="1"/>
</dbReference>
<dbReference type="Gene3D" id="3.30.70.380">
    <property type="entry name" value="Ferrodoxin-fold anticodon-binding domain"/>
    <property type="match status" value="1"/>
</dbReference>
<protein>
    <recommendedName>
        <fullName evidence="15">Phenylalanine--tRNA ligase beta subunit</fullName>
        <ecNumber evidence="15">6.1.1.20</ecNumber>
    </recommendedName>
    <alternativeName>
        <fullName evidence="15">Phenylalanyl-tRNA synthetase beta subunit</fullName>
        <shortName evidence="15">PheRS</shortName>
    </alternativeName>
</protein>
<dbReference type="GO" id="GO:0004826">
    <property type="term" value="F:phenylalanine-tRNA ligase activity"/>
    <property type="evidence" value="ECO:0007669"/>
    <property type="project" value="UniProtKB-UniRule"/>
</dbReference>
<dbReference type="Gene3D" id="3.30.56.10">
    <property type="match status" value="2"/>
</dbReference>
<evidence type="ECO:0000256" key="8">
    <source>
        <dbReference type="ARBA" id="ARBA00022741"/>
    </source>
</evidence>
<dbReference type="CDD" id="cd02796">
    <property type="entry name" value="tRNA_bind_bactPheRS"/>
    <property type="match status" value="1"/>
</dbReference>
<dbReference type="PANTHER" id="PTHR10947">
    <property type="entry name" value="PHENYLALANYL-TRNA SYNTHETASE BETA CHAIN AND LEUCINE-RICH REPEAT-CONTAINING PROTEIN 47"/>
    <property type="match status" value="1"/>
</dbReference>
<keyword evidence="13 15" id="KW-0030">Aminoacyl-tRNA synthetase</keyword>
<comment type="similarity">
    <text evidence="2 15">Belongs to the phenylalanyl-tRNA synthetase beta subunit family. Type 1 subfamily.</text>
</comment>
<feature type="binding site" evidence="15">
    <location>
        <position position="493"/>
    </location>
    <ligand>
        <name>Mg(2+)</name>
        <dbReference type="ChEBI" id="CHEBI:18420"/>
        <note>shared with alpha subunit</note>
    </ligand>
</feature>
<dbReference type="PROSITE" id="PS51483">
    <property type="entry name" value="B5"/>
    <property type="match status" value="1"/>
</dbReference>
<dbReference type="InterPro" id="IPR036690">
    <property type="entry name" value="Fdx_antiC-bd_sf"/>
</dbReference>
<dbReference type="InterPro" id="IPR004532">
    <property type="entry name" value="Phe-tRNA-ligase_IIc_bsu_bact"/>
</dbReference>
<keyword evidence="9 15" id="KW-0067">ATP-binding</keyword>
<evidence type="ECO:0000256" key="4">
    <source>
        <dbReference type="ARBA" id="ARBA00022490"/>
    </source>
</evidence>
<dbReference type="SMART" id="SM00874">
    <property type="entry name" value="B5"/>
    <property type="match status" value="1"/>
</dbReference>
<dbReference type="PROSITE" id="PS51447">
    <property type="entry name" value="FDX_ACB"/>
    <property type="match status" value="1"/>
</dbReference>
<dbReference type="SMART" id="SM00873">
    <property type="entry name" value="B3_4"/>
    <property type="match status" value="1"/>
</dbReference>
<comment type="caution">
    <text evidence="20">The sequence shown here is derived from an EMBL/GenBank/DDBJ whole genome shotgun (WGS) entry which is preliminary data.</text>
</comment>
<dbReference type="Proteomes" id="UP001333818">
    <property type="component" value="Unassembled WGS sequence"/>
</dbReference>
<keyword evidence="4 15" id="KW-0963">Cytoplasm</keyword>
<dbReference type="EC" id="6.1.1.20" evidence="15"/>
<evidence type="ECO:0000256" key="16">
    <source>
        <dbReference type="PROSITE-ProRule" id="PRU00209"/>
    </source>
</evidence>
<dbReference type="SUPFAM" id="SSF54991">
    <property type="entry name" value="Anticodon-binding domain of PheRS"/>
    <property type="match status" value="1"/>
</dbReference>
<evidence type="ECO:0000259" key="18">
    <source>
        <dbReference type="PROSITE" id="PS51447"/>
    </source>
</evidence>
<dbReference type="HAMAP" id="MF_00283">
    <property type="entry name" value="Phe_tRNA_synth_beta1"/>
    <property type="match status" value="1"/>
</dbReference>
<evidence type="ECO:0000256" key="5">
    <source>
        <dbReference type="ARBA" id="ARBA00022555"/>
    </source>
</evidence>
<dbReference type="EMBL" id="JAZBJZ010000175">
    <property type="protein sequence ID" value="MEE3719817.1"/>
    <property type="molecule type" value="Genomic_DNA"/>
</dbReference>
<dbReference type="GO" id="GO:0005524">
    <property type="term" value="F:ATP binding"/>
    <property type="evidence" value="ECO:0007669"/>
    <property type="project" value="UniProtKB-UniRule"/>
</dbReference>
<feature type="domain" description="B5" evidence="19">
    <location>
        <begin position="400"/>
        <end position="505"/>
    </location>
</feature>
<dbReference type="FunFam" id="2.40.50.140:FF:000045">
    <property type="entry name" value="Phenylalanine--tRNA ligase beta subunit"/>
    <property type="match status" value="1"/>
</dbReference>
<keyword evidence="8 15" id="KW-0547">Nucleotide-binding</keyword>
<proteinExistence type="inferred from homology"/>
<evidence type="ECO:0000256" key="6">
    <source>
        <dbReference type="ARBA" id="ARBA00022598"/>
    </source>
</evidence>
<evidence type="ECO:0000256" key="15">
    <source>
        <dbReference type="HAMAP-Rule" id="MF_00283"/>
    </source>
</evidence>
<dbReference type="Pfam" id="PF03483">
    <property type="entry name" value="B3_4"/>
    <property type="match status" value="1"/>
</dbReference>
<feature type="domain" description="TRNA-binding" evidence="17">
    <location>
        <begin position="39"/>
        <end position="149"/>
    </location>
</feature>
<dbReference type="GO" id="GO:0009328">
    <property type="term" value="C:phenylalanine-tRNA ligase complex"/>
    <property type="evidence" value="ECO:0007669"/>
    <property type="project" value="TreeGrafter"/>
</dbReference>
<comment type="subunit">
    <text evidence="3 15">Tetramer of two alpha and two beta subunits.</text>
</comment>
<dbReference type="FunFam" id="3.30.70.380:FF:000001">
    <property type="entry name" value="Phenylalanine--tRNA ligase beta subunit"/>
    <property type="match status" value="1"/>
</dbReference>
<dbReference type="SUPFAM" id="SSF46955">
    <property type="entry name" value="Putative DNA-binding domain"/>
    <property type="match status" value="1"/>
</dbReference>
<dbReference type="InterPro" id="IPR012340">
    <property type="entry name" value="NA-bd_OB-fold"/>
</dbReference>
<dbReference type="NCBIfam" id="NF045760">
    <property type="entry name" value="YtpR"/>
    <property type="match status" value="1"/>
</dbReference>
<dbReference type="FunFam" id="3.50.40.10:FF:000001">
    <property type="entry name" value="Phenylalanine--tRNA ligase beta subunit"/>
    <property type="match status" value="1"/>
</dbReference>
<dbReference type="SMART" id="SM00896">
    <property type="entry name" value="FDX-ACB"/>
    <property type="match status" value="1"/>
</dbReference>
<sequence length="816" mass="89905">MRISLNWLRELVDFDLSPQELAEKLDMAGFEVESIEDRRTWADGVVVGKIITADRHPNADKLQVCTVDIGAVEKLTIVCGAANARQDLYVPVATIGTYLPIVDLKLRPTKLRGVRSEGMICSLAELGLAKESSGIYEFEEGIPLGTDVRPLLGLDDAILDVSSTANRADALSMVGIAREVAALLGKDVCLPLATIEHQPKKLEWVAIADAKACPAYIGTLIQGVKVAPSPEWLQRHLEAAGMRSINNIVDITNFILLEWGQPLHAFDADTLAEGINIGVRFAKPKESLTTLDGQERALHSQNLVITSGDIPVAIAGVMGSETNEVSETTTNIVLEAALFDQATIRRSARAQALRTEASARYERGVNAAALEIASDKAIQTIVQLAGGKVVEQSTVDYRAPMTRTIELRLERILQVLGEIELENGTITYLTEEDVEKTLRSLSFELERIKPAEESAEASSDESESSEESTTRWLVKVPSYRYADIEREIDLIEEVARIYGYDKFCETLPARTELGYLSTDQILLRQVRSALRGAGLTEVIHMSLCSPSSSDQIKITNPVATEYSALRLDLLTGLIDACVYNLSQGNGILNAFEVGRVFGKDEEGSGETDHLAGIFGGDPTVGTWQHNTQPYDWYAAKGLLETVFHYLGVNVEFQPDQKDDRLHPGRTASLWISGERLGTFGQLHPQLRAERELPEQIYAFELDLYALLEAIARKSIPVFKPYSTYPSSDRDIAFFAPFKTTVAEIKRSITSAGGELLSSVTLFDQYTGEGVPEGQRSLAFRLVYRASDRTLTDADINPVHQKVRDTLEEKFRVSLRS</sequence>
<dbReference type="SUPFAM" id="SSF50249">
    <property type="entry name" value="Nucleic acid-binding proteins"/>
    <property type="match status" value="1"/>
</dbReference>
<evidence type="ECO:0000256" key="3">
    <source>
        <dbReference type="ARBA" id="ARBA00011209"/>
    </source>
</evidence>
<keyword evidence="7 15" id="KW-0479">Metal-binding</keyword>
<evidence type="ECO:0000256" key="11">
    <source>
        <dbReference type="ARBA" id="ARBA00022884"/>
    </source>
</evidence>
<dbReference type="Pfam" id="PF03484">
    <property type="entry name" value="B5"/>
    <property type="match status" value="1"/>
</dbReference>
<evidence type="ECO:0000256" key="7">
    <source>
        <dbReference type="ARBA" id="ARBA00022723"/>
    </source>
</evidence>
<evidence type="ECO:0000256" key="14">
    <source>
        <dbReference type="ARBA" id="ARBA00049255"/>
    </source>
</evidence>
<feature type="binding site" evidence="15">
    <location>
        <position position="492"/>
    </location>
    <ligand>
        <name>Mg(2+)</name>
        <dbReference type="ChEBI" id="CHEBI:18420"/>
        <note>shared with alpha subunit</note>
    </ligand>
</feature>
<dbReference type="Pfam" id="PF03147">
    <property type="entry name" value="FDX-ACB"/>
    <property type="match status" value="1"/>
</dbReference>
<evidence type="ECO:0000313" key="21">
    <source>
        <dbReference type="Proteomes" id="UP001333818"/>
    </source>
</evidence>
<dbReference type="NCBIfam" id="TIGR00472">
    <property type="entry name" value="pheT_bact"/>
    <property type="match status" value="1"/>
</dbReference>
<dbReference type="InterPro" id="IPR009061">
    <property type="entry name" value="DNA-bd_dom_put_sf"/>
</dbReference>
<dbReference type="GO" id="GO:0000049">
    <property type="term" value="F:tRNA binding"/>
    <property type="evidence" value="ECO:0007669"/>
    <property type="project" value="UniProtKB-UniRule"/>
</dbReference>
<dbReference type="AlphaFoldDB" id="A0AAW9PZE2"/>
<dbReference type="Gene3D" id="3.30.930.10">
    <property type="entry name" value="Bira Bifunctional Protein, Domain 2"/>
    <property type="match status" value="1"/>
</dbReference>